<evidence type="ECO:0000256" key="6">
    <source>
        <dbReference type="ARBA" id="ARBA00022989"/>
    </source>
</evidence>
<keyword evidence="8 10" id="KW-0975">Bacterial flagellum</keyword>
<dbReference type="Proteomes" id="UP001203338">
    <property type="component" value="Unassembled WGS sequence"/>
</dbReference>
<evidence type="ECO:0000256" key="1">
    <source>
        <dbReference type="ARBA" id="ARBA00002578"/>
    </source>
</evidence>
<keyword evidence="5 10" id="KW-0812">Transmembrane</keyword>
<feature type="transmembrane region" description="Helical" evidence="10">
    <location>
        <begin position="176"/>
        <end position="205"/>
    </location>
</feature>
<dbReference type="PRINTS" id="PR00953">
    <property type="entry name" value="TYPE3IMRPROT"/>
</dbReference>
<sequence length="261" mass="28470">MLNIPGQALEYWITSFVWAFARISGFMLMFPVTGSFLPTSIRLLMTAVFSGAVLMAQPWNPPPGFTVSALSASSMLIALGEFFTGLMFGMVLTLWFSLFSMAGHTIGLQMGLGMAQMNDPAGGISVTVVSQIYQLAAMLMFFLVDGHTTVIAIVLESFKTIEPGSFFQVLQSAEQLLHFTGWIFSAALLLAMPALIALLIINISFGFMSRAAPQLNLLSLGFPLSLLSGLLIICLSFEQFSAPFRRFTREAILLLRQLAQT</sequence>
<proteinExistence type="inferred from homology"/>
<evidence type="ECO:0000256" key="9">
    <source>
        <dbReference type="NCBIfam" id="TIGR01400"/>
    </source>
</evidence>
<comment type="function">
    <text evidence="1 10">Role in flagellar biosynthesis.</text>
</comment>
<evidence type="ECO:0000256" key="4">
    <source>
        <dbReference type="ARBA" id="ARBA00022475"/>
    </source>
</evidence>
<keyword evidence="11" id="KW-0969">Cilium</keyword>
<accession>A0ABT0PDU9</accession>
<evidence type="ECO:0000256" key="3">
    <source>
        <dbReference type="ARBA" id="ARBA00021717"/>
    </source>
</evidence>
<feature type="transmembrane region" description="Helical" evidence="10">
    <location>
        <begin position="217"/>
        <end position="237"/>
    </location>
</feature>
<keyword evidence="12" id="KW-1185">Reference proteome</keyword>
<evidence type="ECO:0000256" key="8">
    <source>
        <dbReference type="ARBA" id="ARBA00023143"/>
    </source>
</evidence>
<dbReference type="NCBIfam" id="TIGR01400">
    <property type="entry name" value="fliR"/>
    <property type="match status" value="1"/>
</dbReference>
<feature type="transmembrane region" description="Helical" evidence="10">
    <location>
        <begin position="12"/>
        <end position="30"/>
    </location>
</feature>
<dbReference type="PANTHER" id="PTHR30065:SF8">
    <property type="entry name" value="FLAGELLAR BIOSYNTHETIC PROTEIN FLIR"/>
    <property type="match status" value="1"/>
</dbReference>
<keyword evidence="11" id="KW-0282">Flagellum</keyword>
<keyword evidence="11" id="KW-0966">Cell projection</keyword>
<gene>
    <name evidence="11" type="primary">fliR</name>
    <name evidence="11" type="ORF">M3P05_06215</name>
</gene>
<evidence type="ECO:0000256" key="5">
    <source>
        <dbReference type="ARBA" id="ARBA00022692"/>
    </source>
</evidence>
<protein>
    <recommendedName>
        <fullName evidence="3 9">Flagellar biosynthetic protein FliR</fullName>
    </recommendedName>
</protein>
<dbReference type="InterPro" id="IPR006303">
    <property type="entry name" value="FliR"/>
</dbReference>
<name>A0ABT0PDU9_9GAMM</name>
<keyword evidence="4 10" id="KW-1003">Cell membrane</keyword>
<dbReference type="PANTHER" id="PTHR30065">
    <property type="entry name" value="FLAGELLAR BIOSYNTHETIC PROTEIN FLIR"/>
    <property type="match status" value="1"/>
</dbReference>
<comment type="caution">
    <text evidence="11">The sequence shown here is derived from an EMBL/GenBank/DDBJ whole genome shotgun (WGS) entry which is preliminary data.</text>
</comment>
<comment type="caution">
    <text evidence="10">Lacks conserved residue(s) required for the propagation of feature annotation.</text>
</comment>
<dbReference type="InterPro" id="IPR002010">
    <property type="entry name" value="T3SS_IM_R"/>
</dbReference>
<dbReference type="EMBL" id="JAMFLX010000006">
    <property type="protein sequence ID" value="MCL6269534.1"/>
    <property type="molecule type" value="Genomic_DNA"/>
</dbReference>
<keyword evidence="6 10" id="KW-1133">Transmembrane helix</keyword>
<evidence type="ECO:0000256" key="2">
    <source>
        <dbReference type="ARBA" id="ARBA00009772"/>
    </source>
</evidence>
<dbReference type="Pfam" id="PF01311">
    <property type="entry name" value="Bac_export_1"/>
    <property type="match status" value="1"/>
</dbReference>
<evidence type="ECO:0000256" key="7">
    <source>
        <dbReference type="ARBA" id="ARBA00023136"/>
    </source>
</evidence>
<organism evidence="11 12">
    <name type="scientific">Parendozoicomonas callyspongiae</name>
    <dbReference type="NCBI Taxonomy" id="2942213"/>
    <lineage>
        <taxon>Bacteria</taxon>
        <taxon>Pseudomonadati</taxon>
        <taxon>Pseudomonadota</taxon>
        <taxon>Gammaproteobacteria</taxon>
        <taxon>Oceanospirillales</taxon>
        <taxon>Endozoicomonadaceae</taxon>
        <taxon>Parendozoicomonas</taxon>
    </lineage>
</organism>
<evidence type="ECO:0000313" key="11">
    <source>
        <dbReference type="EMBL" id="MCL6269534.1"/>
    </source>
</evidence>
<reference evidence="11 12" key="1">
    <citation type="submission" date="2022-05" db="EMBL/GenBank/DDBJ databases">
        <authorList>
            <person name="Park J.-S."/>
        </authorList>
    </citation>
    <scope>NUCLEOTIDE SEQUENCE [LARGE SCALE GENOMIC DNA]</scope>
    <source>
        <strain evidence="11 12">2012CJ34-2</strain>
    </source>
</reference>
<comment type="similarity">
    <text evidence="2 10">Belongs to the FliR/MopE/SpaR family.</text>
</comment>
<keyword evidence="7 10" id="KW-0472">Membrane</keyword>
<evidence type="ECO:0000256" key="10">
    <source>
        <dbReference type="RuleBase" id="RU362071"/>
    </source>
</evidence>
<comment type="subcellular location">
    <subcellularLocation>
        <location evidence="10">Cell membrane</location>
        <topology evidence="10">Multi-pass membrane protein</topology>
    </subcellularLocation>
    <subcellularLocation>
        <location evidence="10">Bacterial flagellum basal body</location>
    </subcellularLocation>
</comment>
<evidence type="ECO:0000313" key="12">
    <source>
        <dbReference type="Proteomes" id="UP001203338"/>
    </source>
</evidence>
<dbReference type="RefSeq" id="WP_249698573.1">
    <property type="nucleotide sequence ID" value="NZ_JAMFLX010000006.1"/>
</dbReference>